<dbReference type="SUPFAM" id="SSF58069">
    <property type="entry name" value="Virus ectodomain"/>
    <property type="match status" value="1"/>
</dbReference>
<evidence type="ECO:0000256" key="1">
    <source>
        <dbReference type="SAM" id="Coils"/>
    </source>
</evidence>
<dbReference type="GO" id="GO:0051026">
    <property type="term" value="P:chiasma assembly"/>
    <property type="evidence" value="ECO:0007669"/>
    <property type="project" value="TreeGrafter"/>
</dbReference>
<evidence type="ECO:0000313" key="4">
    <source>
        <dbReference type="Proteomes" id="UP000269221"/>
    </source>
</evidence>
<dbReference type="PANTHER" id="PTHR46918:SF1">
    <property type="entry name" value="SYNAPTONEMAL COMPLEX PROTEIN 1"/>
    <property type="match status" value="1"/>
</dbReference>
<dbReference type="Gene3D" id="1.10.287.210">
    <property type="match status" value="1"/>
</dbReference>
<proteinExistence type="predicted"/>
<evidence type="ECO:0000313" key="3">
    <source>
        <dbReference type="EMBL" id="RMB89224.1"/>
    </source>
</evidence>
<dbReference type="Gene3D" id="1.20.58.90">
    <property type="match status" value="1"/>
</dbReference>
<accession>A0A3M0IKC8</accession>
<dbReference type="GO" id="GO:0051878">
    <property type="term" value="P:lateral element assembly"/>
    <property type="evidence" value="ECO:0007669"/>
    <property type="project" value="TreeGrafter"/>
</dbReference>
<dbReference type="AlphaFoldDB" id="A0A3M0IKC8"/>
<dbReference type="GO" id="GO:0003690">
    <property type="term" value="F:double-stranded DNA binding"/>
    <property type="evidence" value="ECO:0007669"/>
    <property type="project" value="TreeGrafter"/>
</dbReference>
<dbReference type="EMBL" id="QRBI01000301">
    <property type="protein sequence ID" value="RMB89224.1"/>
    <property type="molecule type" value="Genomic_DNA"/>
</dbReference>
<feature type="coiled-coil region" evidence="1">
    <location>
        <begin position="128"/>
        <end position="169"/>
    </location>
</feature>
<gene>
    <name evidence="3" type="ORF">DUI87_34414</name>
</gene>
<dbReference type="GO" id="GO:0000801">
    <property type="term" value="C:central element"/>
    <property type="evidence" value="ECO:0007669"/>
    <property type="project" value="TreeGrafter"/>
</dbReference>
<feature type="compositionally biased region" description="Low complexity" evidence="2">
    <location>
        <begin position="228"/>
        <end position="238"/>
    </location>
</feature>
<dbReference type="PANTHER" id="PTHR46918">
    <property type="entry name" value="SYNAPTONEMAL COMPLEX PROTEIN 1"/>
    <property type="match status" value="1"/>
</dbReference>
<dbReference type="GO" id="GO:0000802">
    <property type="term" value="C:transverse filament"/>
    <property type="evidence" value="ECO:0007669"/>
    <property type="project" value="TreeGrafter"/>
</dbReference>
<name>A0A3M0IKC8_HIRRU</name>
<feature type="region of interest" description="Disordered" evidence="2">
    <location>
        <begin position="227"/>
        <end position="246"/>
    </location>
</feature>
<reference evidence="3 4" key="1">
    <citation type="submission" date="2018-07" db="EMBL/GenBank/DDBJ databases">
        <title>A high quality draft genome assembly of the barn swallow (H. rustica rustica).</title>
        <authorList>
            <person name="Formenti G."/>
            <person name="Chiara M."/>
            <person name="Poveda L."/>
            <person name="Francoijs K.-J."/>
            <person name="Bonisoli-Alquati A."/>
            <person name="Canova L."/>
            <person name="Gianfranceschi L."/>
            <person name="Horner D.S."/>
            <person name="Saino N."/>
        </authorList>
    </citation>
    <scope>NUCLEOTIDE SEQUENCE [LARGE SCALE GENOMIC DNA]</scope>
    <source>
        <strain evidence="3">Chelidonia</strain>
        <tissue evidence="3">Blood</tissue>
    </source>
</reference>
<evidence type="ECO:0000256" key="2">
    <source>
        <dbReference type="SAM" id="MobiDB-lite"/>
    </source>
</evidence>
<feature type="region of interest" description="Disordered" evidence="2">
    <location>
        <begin position="1"/>
        <end position="20"/>
    </location>
</feature>
<comment type="caution">
    <text evidence="3">The sequence shown here is derived from an EMBL/GenBank/DDBJ whole genome shotgun (WGS) entry which is preliminary data.</text>
</comment>
<organism evidence="3 4">
    <name type="scientific">Hirundo rustica rustica</name>
    <dbReference type="NCBI Taxonomy" id="333673"/>
    <lineage>
        <taxon>Eukaryota</taxon>
        <taxon>Metazoa</taxon>
        <taxon>Chordata</taxon>
        <taxon>Craniata</taxon>
        <taxon>Vertebrata</taxon>
        <taxon>Euteleostomi</taxon>
        <taxon>Archelosauria</taxon>
        <taxon>Archosauria</taxon>
        <taxon>Dinosauria</taxon>
        <taxon>Saurischia</taxon>
        <taxon>Theropoda</taxon>
        <taxon>Coelurosauria</taxon>
        <taxon>Aves</taxon>
        <taxon>Neognathae</taxon>
        <taxon>Neoaves</taxon>
        <taxon>Telluraves</taxon>
        <taxon>Australaves</taxon>
        <taxon>Passeriformes</taxon>
        <taxon>Sylvioidea</taxon>
        <taxon>Hirundinidae</taxon>
        <taxon>Hirundo</taxon>
    </lineage>
</organism>
<dbReference type="InterPro" id="IPR008827">
    <property type="entry name" value="SYCP1"/>
</dbReference>
<dbReference type="Pfam" id="PF05483">
    <property type="entry name" value="SCP-1"/>
    <property type="match status" value="1"/>
</dbReference>
<feature type="coiled-coil region" evidence="1">
    <location>
        <begin position="258"/>
        <end position="321"/>
    </location>
</feature>
<protein>
    <submittedName>
        <fullName evidence="3">Uncharacterized protein</fullName>
    </submittedName>
</protein>
<sequence length="570" mass="65730">MSRVFLGKNKPRLPSPLHPTDDWGYTVTPGQRAVEEMTKVKYDKEVQLEELSETLKEIHYLKVQLTSTAEKEQDYLNQLLTLKTDLEQKANEPESLNEKWQRQVKRLKVNWMKEKKIPIGINQTDASMKNLKKQVENKTKCIEELQQEVNKLQLEIENMNKQHKEAVDIYQKDIATRKVNENKLHEEVEKMKLLYDEATMIQRESDIRCQHKITEMVALMKKHKVATPQRKQQVVPKPQTREKEGSSREVLIVPRVLYHKEEEMYRFLEETIQLHKREVMTGRIVETNVTGTTAYIWQKGLQQLSQQIQTLKQTFENLKVSMQRDLQMLKADLESKLAGTSVLSPFLHIGSLIASAAMIYKKSAVQLFERYTCLYILTFDFVAAKITNQLVVAHMTKSEILASPQDLFRTCLLGAPLRSPHKFKGYVKNETMLNFTVANSTVWMSGFTVAQADEGWQCKIIEQLDDTLTSPPEELDLLEAKVTWRKRAIHELDCTDMGNPILWSQARTVLTSMLIPGARAARAMTTLKQMACWTKSELNVTSQILDELSVDVTSVNHAVLQNHAVIDLCY</sequence>
<keyword evidence="1" id="KW-0175">Coiled coil</keyword>
<keyword evidence="4" id="KW-1185">Reference proteome</keyword>
<dbReference type="STRING" id="333673.A0A3M0IKC8"/>
<dbReference type="Proteomes" id="UP000269221">
    <property type="component" value="Unassembled WGS sequence"/>
</dbReference>
<dbReference type="OrthoDB" id="10064612at2759"/>
<dbReference type="GO" id="GO:0001673">
    <property type="term" value="C:male germ cell nucleus"/>
    <property type="evidence" value="ECO:0007669"/>
    <property type="project" value="TreeGrafter"/>
</dbReference>
<dbReference type="GO" id="GO:0000711">
    <property type="term" value="P:meiotic DNA repair synthesis"/>
    <property type="evidence" value="ECO:0007669"/>
    <property type="project" value="TreeGrafter"/>
</dbReference>